<keyword evidence="5 9" id="KW-0676">Redox-active center</keyword>
<proteinExistence type="inferred from homology"/>
<sequence length="108" mass="12575">MSQVEELKEEDFQEKVLEADKPVVIDFWAKWCNPCLKMEPIVEELSEEFKGKVKIYKLNVDENTSKAAEYGVRGIPVYFFFKNGEVVDRVVGITSKKELTRCLIKLIR</sequence>
<evidence type="ECO:0000256" key="2">
    <source>
        <dbReference type="ARBA" id="ARBA00022448"/>
    </source>
</evidence>
<dbReference type="PRINTS" id="PR00421">
    <property type="entry name" value="THIOREDOXIN"/>
</dbReference>
<comment type="caution">
    <text evidence="11">The sequence shown here is derived from an EMBL/GenBank/DDBJ whole genome shotgun (WGS) entry which is preliminary data.</text>
</comment>
<dbReference type="Pfam" id="PF00085">
    <property type="entry name" value="Thioredoxin"/>
    <property type="match status" value="1"/>
</dbReference>
<keyword evidence="3" id="KW-0249">Electron transport</keyword>
<evidence type="ECO:0000256" key="3">
    <source>
        <dbReference type="ARBA" id="ARBA00022982"/>
    </source>
</evidence>
<evidence type="ECO:0000256" key="6">
    <source>
        <dbReference type="NCBIfam" id="TIGR01068"/>
    </source>
</evidence>
<feature type="active site" description="Nucleophile" evidence="8">
    <location>
        <position position="35"/>
    </location>
</feature>
<dbReference type="CDD" id="cd02947">
    <property type="entry name" value="TRX_family"/>
    <property type="match status" value="1"/>
</dbReference>
<dbReference type="PANTHER" id="PTHR45663:SF11">
    <property type="entry name" value="GEO12009P1"/>
    <property type="match status" value="1"/>
</dbReference>
<reference evidence="11 12" key="1">
    <citation type="submission" date="2019-03" db="EMBL/GenBank/DDBJ databases">
        <title>Metabolic potential of uncultured bacteria and archaea associated with petroleum seepage in deep-sea sediments.</title>
        <authorList>
            <person name="Dong X."/>
            <person name="Hubert C."/>
        </authorList>
    </citation>
    <scope>NUCLEOTIDE SEQUENCE [LARGE SCALE GENOMIC DNA]</scope>
    <source>
        <strain evidence="11">E29_bin28</strain>
    </source>
</reference>
<dbReference type="InterPro" id="IPR036249">
    <property type="entry name" value="Thioredoxin-like_sf"/>
</dbReference>
<dbReference type="SUPFAM" id="SSF52833">
    <property type="entry name" value="Thioredoxin-like"/>
    <property type="match status" value="1"/>
</dbReference>
<evidence type="ECO:0000313" key="12">
    <source>
        <dbReference type="Proteomes" id="UP000316925"/>
    </source>
</evidence>
<feature type="disulfide bond" description="Redox-active" evidence="9">
    <location>
        <begin position="32"/>
        <end position="35"/>
    </location>
</feature>
<dbReference type="EMBL" id="SOIJ01000185">
    <property type="protein sequence ID" value="TET92712.1"/>
    <property type="molecule type" value="Genomic_DNA"/>
</dbReference>
<dbReference type="NCBIfam" id="TIGR01068">
    <property type="entry name" value="thioredoxin"/>
    <property type="match status" value="1"/>
</dbReference>
<name>A0A523YMM4_UNCAE</name>
<dbReference type="GO" id="GO:0045454">
    <property type="term" value="P:cell redox homeostasis"/>
    <property type="evidence" value="ECO:0007669"/>
    <property type="project" value="TreeGrafter"/>
</dbReference>
<feature type="site" description="Contributes to redox potential value" evidence="8">
    <location>
        <position position="33"/>
    </location>
</feature>
<gene>
    <name evidence="11" type="primary">trxA</name>
    <name evidence="11" type="ORF">E3J33_03285</name>
</gene>
<dbReference type="FunFam" id="3.40.30.10:FF:000001">
    <property type="entry name" value="Thioredoxin"/>
    <property type="match status" value="1"/>
</dbReference>
<dbReference type="InterPro" id="IPR013766">
    <property type="entry name" value="Thioredoxin_domain"/>
</dbReference>
<keyword evidence="4 9" id="KW-1015">Disulfide bond</keyword>
<dbReference type="Gene3D" id="3.40.30.10">
    <property type="entry name" value="Glutaredoxin"/>
    <property type="match status" value="1"/>
</dbReference>
<dbReference type="GO" id="GO:0015035">
    <property type="term" value="F:protein-disulfide reductase activity"/>
    <property type="evidence" value="ECO:0007669"/>
    <property type="project" value="UniProtKB-UniRule"/>
</dbReference>
<accession>A0A523YMM4</accession>
<dbReference type="PROSITE" id="PS51352">
    <property type="entry name" value="THIOREDOXIN_2"/>
    <property type="match status" value="1"/>
</dbReference>
<dbReference type="Proteomes" id="UP000316925">
    <property type="component" value="Unassembled WGS sequence"/>
</dbReference>
<dbReference type="PIRSF" id="PIRSF000077">
    <property type="entry name" value="Thioredoxin"/>
    <property type="match status" value="1"/>
</dbReference>
<keyword evidence="2" id="KW-0813">Transport</keyword>
<dbReference type="PANTHER" id="PTHR45663">
    <property type="entry name" value="GEO12009P1"/>
    <property type="match status" value="1"/>
</dbReference>
<feature type="site" description="Deprotonates C-terminal active site Cys" evidence="8">
    <location>
        <position position="26"/>
    </location>
</feature>
<dbReference type="GO" id="GO:0005829">
    <property type="term" value="C:cytosol"/>
    <property type="evidence" value="ECO:0007669"/>
    <property type="project" value="TreeGrafter"/>
</dbReference>
<evidence type="ECO:0000259" key="10">
    <source>
        <dbReference type="PROSITE" id="PS51352"/>
    </source>
</evidence>
<evidence type="ECO:0000256" key="5">
    <source>
        <dbReference type="ARBA" id="ARBA00023284"/>
    </source>
</evidence>
<dbReference type="AlphaFoldDB" id="A0A523YMM4"/>
<evidence type="ECO:0000256" key="9">
    <source>
        <dbReference type="PIRSR" id="PIRSR000077-4"/>
    </source>
</evidence>
<evidence type="ECO:0000256" key="7">
    <source>
        <dbReference type="PIRNR" id="PIRNR000077"/>
    </source>
</evidence>
<dbReference type="InterPro" id="IPR005746">
    <property type="entry name" value="Thioredoxin"/>
</dbReference>
<feature type="site" description="Contributes to redox potential value" evidence="8">
    <location>
        <position position="34"/>
    </location>
</feature>
<evidence type="ECO:0000256" key="8">
    <source>
        <dbReference type="PIRSR" id="PIRSR000077-1"/>
    </source>
</evidence>
<evidence type="ECO:0000313" key="11">
    <source>
        <dbReference type="EMBL" id="TET92712.1"/>
    </source>
</evidence>
<comment type="similarity">
    <text evidence="1 7">Belongs to the thioredoxin family.</text>
</comment>
<evidence type="ECO:0000256" key="1">
    <source>
        <dbReference type="ARBA" id="ARBA00008987"/>
    </source>
</evidence>
<evidence type="ECO:0000256" key="4">
    <source>
        <dbReference type="ARBA" id="ARBA00023157"/>
    </source>
</evidence>
<feature type="domain" description="Thioredoxin" evidence="10">
    <location>
        <begin position="1"/>
        <end position="108"/>
    </location>
</feature>
<protein>
    <recommendedName>
        <fullName evidence="6 7">Thioredoxin</fullName>
    </recommendedName>
</protein>
<feature type="active site" description="Nucleophile" evidence="8">
    <location>
        <position position="32"/>
    </location>
</feature>
<organism evidence="11 12">
    <name type="scientific">Aerophobetes bacterium</name>
    <dbReference type="NCBI Taxonomy" id="2030807"/>
    <lineage>
        <taxon>Bacteria</taxon>
        <taxon>Candidatus Aerophobota</taxon>
    </lineage>
</organism>